<proteinExistence type="predicted"/>
<evidence type="ECO:0000313" key="2">
    <source>
        <dbReference type="EMBL" id="CAF3855471.1"/>
    </source>
</evidence>
<dbReference type="Proteomes" id="UP000663829">
    <property type="component" value="Unassembled WGS sequence"/>
</dbReference>
<dbReference type="EMBL" id="CAJNOQ010005204">
    <property type="protein sequence ID" value="CAF1089963.1"/>
    <property type="molecule type" value="Genomic_DNA"/>
</dbReference>
<accession>A0A814NBL5</accession>
<dbReference type="AlphaFoldDB" id="A0A814NBL5"/>
<reference evidence="1" key="1">
    <citation type="submission" date="2021-02" db="EMBL/GenBank/DDBJ databases">
        <authorList>
            <person name="Nowell W R."/>
        </authorList>
    </citation>
    <scope>NUCLEOTIDE SEQUENCE</scope>
</reference>
<evidence type="ECO:0000313" key="1">
    <source>
        <dbReference type="EMBL" id="CAF1089963.1"/>
    </source>
</evidence>
<name>A0A814NBL5_9BILA</name>
<dbReference type="Proteomes" id="UP000681722">
    <property type="component" value="Unassembled WGS sequence"/>
</dbReference>
<protein>
    <submittedName>
        <fullName evidence="1">Uncharacterized protein</fullName>
    </submittedName>
</protein>
<keyword evidence="3" id="KW-1185">Reference proteome</keyword>
<sequence length="55" mass="6737">YRSERDEQENQLTELMLFTDYRHTNMINYSEQSVRYMQICQSQSITVQKLKRNGM</sequence>
<organism evidence="1 3">
    <name type="scientific">Didymodactylos carnosus</name>
    <dbReference type="NCBI Taxonomy" id="1234261"/>
    <lineage>
        <taxon>Eukaryota</taxon>
        <taxon>Metazoa</taxon>
        <taxon>Spiralia</taxon>
        <taxon>Gnathifera</taxon>
        <taxon>Rotifera</taxon>
        <taxon>Eurotatoria</taxon>
        <taxon>Bdelloidea</taxon>
        <taxon>Philodinida</taxon>
        <taxon>Philodinidae</taxon>
        <taxon>Didymodactylos</taxon>
    </lineage>
</organism>
<dbReference type="EMBL" id="CAJOBC010005204">
    <property type="protein sequence ID" value="CAF3855471.1"/>
    <property type="molecule type" value="Genomic_DNA"/>
</dbReference>
<dbReference type="OrthoDB" id="416741at2759"/>
<evidence type="ECO:0000313" key="3">
    <source>
        <dbReference type="Proteomes" id="UP000663829"/>
    </source>
</evidence>
<comment type="caution">
    <text evidence="1">The sequence shown here is derived from an EMBL/GenBank/DDBJ whole genome shotgun (WGS) entry which is preliminary data.</text>
</comment>
<feature type="non-terminal residue" evidence="1">
    <location>
        <position position="1"/>
    </location>
</feature>
<gene>
    <name evidence="1" type="ORF">GPM918_LOCUS18206</name>
    <name evidence="2" type="ORF">SRO942_LOCUS18203</name>
</gene>